<keyword evidence="3 5" id="KW-1133">Transmembrane helix</keyword>
<evidence type="ECO:0000313" key="7">
    <source>
        <dbReference type="Proteomes" id="UP000823775"/>
    </source>
</evidence>
<comment type="subcellular location">
    <subcellularLocation>
        <location evidence="1">Membrane</location>
        <topology evidence="1">Multi-pass membrane protein</topology>
    </subcellularLocation>
</comment>
<evidence type="ECO:0000256" key="3">
    <source>
        <dbReference type="ARBA" id="ARBA00022989"/>
    </source>
</evidence>
<dbReference type="EMBL" id="JACEIK010002090">
    <property type="protein sequence ID" value="MCD9559033.1"/>
    <property type="molecule type" value="Genomic_DNA"/>
</dbReference>
<sequence>MSLEMTFLYSIVKREKEALKKSTLSIFVLKSVSPALEWILPSHCPQINSQESCSFSSILEFYRFLRVGLIQLFYVFWFYPLYIFSLILSNIW</sequence>
<gene>
    <name evidence="6" type="ORF">HAX54_016758</name>
</gene>
<keyword evidence="4 5" id="KW-0472">Membrane</keyword>
<organism evidence="6 7">
    <name type="scientific">Datura stramonium</name>
    <name type="common">Jimsonweed</name>
    <name type="synonym">Common thornapple</name>
    <dbReference type="NCBI Taxonomy" id="4076"/>
    <lineage>
        <taxon>Eukaryota</taxon>
        <taxon>Viridiplantae</taxon>
        <taxon>Streptophyta</taxon>
        <taxon>Embryophyta</taxon>
        <taxon>Tracheophyta</taxon>
        <taxon>Spermatophyta</taxon>
        <taxon>Magnoliopsida</taxon>
        <taxon>eudicotyledons</taxon>
        <taxon>Gunneridae</taxon>
        <taxon>Pentapetalae</taxon>
        <taxon>asterids</taxon>
        <taxon>lamiids</taxon>
        <taxon>Solanales</taxon>
        <taxon>Solanaceae</taxon>
        <taxon>Solanoideae</taxon>
        <taxon>Datureae</taxon>
        <taxon>Datura</taxon>
    </lineage>
</organism>
<dbReference type="PANTHER" id="PTHR21389:SF0">
    <property type="entry name" value="ETOPOSIDE-INDUCED PROTEIN 2.4 HOMOLOG"/>
    <property type="match status" value="1"/>
</dbReference>
<evidence type="ECO:0000256" key="2">
    <source>
        <dbReference type="ARBA" id="ARBA00022692"/>
    </source>
</evidence>
<keyword evidence="2 5" id="KW-0812">Transmembrane</keyword>
<proteinExistence type="predicted"/>
<evidence type="ECO:0000256" key="4">
    <source>
        <dbReference type="ARBA" id="ARBA00023136"/>
    </source>
</evidence>
<keyword evidence="7" id="KW-1185">Reference proteome</keyword>
<comment type="caution">
    <text evidence="6">The sequence shown here is derived from an EMBL/GenBank/DDBJ whole genome shotgun (WGS) entry which is preliminary data.</text>
</comment>
<name>A0ABS8UJG5_DATST</name>
<evidence type="ECO:0000256" key="1">
    <source>
        <dbReference type="ARBA" id="ARBA00004141"/>
    </source>
</evidence>
<evidence type="ECO:0000313" key="6">
    <source>
        <dbReference type="EMBL" id="MCD9559033.1"/>
    </source>
</evidence>
<protein>
    <submittedName>
        <fullName evidence="6">Uncharacterized protein</fullName>
    </submittedName>
</protein>
<evidence type="ECO:0000256" key="5">
    <source>
        <dbReference type="SAM" id="Phobius"/>
    </source>
</evidence>
<reference evidence="6 7" key="1">
    <citation type="journal article" date="2021" name="BMC Genomics">
        <title>Datura genome reveals duplications of psychoactive alkaloid biosynthetic genes and high mutation rate following tissue culture.</title>
        <authorList>
            <person name="Rajewski A."/>
            <person name="Carter-House D."/>
            <person name="Stajich J."/>
            <person name="Litt A."/>
        </authorList>
    </citation>
    <scope>NUCLEOTIDE SEQUENCE [LARGE SCALE GENOMIC DNA]</scope>
    <source>
        <strain evidence="6">AR-01</strain>
    </source>
</reference>
<accession>A0ABS8UJG5</accession>
<dbReference type="Proteomes" id="UP000823775">
    <property type="component" value="Unassembled WGS sequence"/>
</dbReference>
<dbReference type="PANTHER" id="PTHR21389">
    <property type="entry name" value="P53 INDUCED PROTEIN"/>
    <property type="match status" value="1"/>
</dbReference>
<feature type="transmembrane region" description="Helical" evidence="5">
    <location>
        <begin position="64"/>
        <end position="88"/>
    </location>
</feature>